<dbReference type="OrthoDB" id="9801785at2"/>
<evidence type="ECO:0000256" key="1">
    <source>
        <dbReference type="ARBA" id="ARBA00007637"/>
    </source>
</evidence>
<gene>
    <name evidence="3" type="ORF">D5S18_06945</name>
</gene>
<dbReference type="PANTHER" id="PTHR43000">
    <property type="entry name" value="DTDP-D-GLUCOSE 4,6-DEHYDRATASE-RELATED"/>
    <property type="match status" value="1"/>
</dbReference>
<dbReference type="Proteomes" id="UP000266677">
    <property type="component" value="Unassembled WGS sequence"/>
</dbReference>
<dbReference type="AlphaFoldDB" id="A0A3A4KQ08"/>
<feature type="domain" description="NAD-dependent epimerase/dehydratase" evidence="2">
    <location>
        <begin position="4"/>
        <end position="237"/>
    </location>
</feature>
<evidence type="ECO:0000313" key="4">
    <source>
        <dbReference type="Proteomes" id="UP000266677"/>
    </source>
</evidence>
<comment type="caution">
    <text evidence="3">The sequence shown here is derived from an EMBL/GenBank/DDBJ whole genome shotgun (WGS) entry which is preliminary data.</text>
</comment>
<protein>
    <submittedName>
        <fullName evidence="3">NAD-dependent epimerase/dehydratase family protein</fullName>
    </submittedName>
</protein>
<name>A0A3A4KQ08_9NOCA</name>
<dbReference type="Gene3D" id="3.40.50.720">
    <property type="entry name" value="NAD(P)-binding Rossmann-like Domain"/>
    <property type="match status" value="1"/>
</dbReference>
<dbReference type="InterPro" id="IPR036291">
    <property type="entry name" value="NAD(P)-bd_dom_sf"/>
</dbReference>
<comment type="similarity">
    <text evidence="1">Belongs to the NAD(P)-dependent epimerase/dehydratase family.</text>
</comment>
<proteinExistence type="inferred from homology"/>
<dbReference type="RefSeq" id="WP_120038973.1">
    <property type="nucleotide sequence ID" value="NZ_QZFU01000014.1"/>
</dbReference>
<dbReference type="InterPro" id="IPR001509">
    <property type="entry name" value="Epimerase_deHydtase"/>
</dbReference>
<organism evidence="3 4">
    <name type="scientific">Nocardia panacis</name>
    <dbReference type="NCBI Taxonomy" id="2340916"/>
    <lineage>
        <taxon>Bacteria</taxon>
        <taxon>Bacillati</taxon>
        <taxon>Actinomycetota</taxon>
        <taxon>Actinomycetes</taxon>
        <taxon>Mycobacteriales</taxon>
        <taxon>Nocardiaceae</taxon>
        <taxon>Nocardia</taxon>
    </lineage>
</organism>
<evidence type="ECO:0000313" key="3">
    <source>
        <dbReference type="EMBL" id="RJO77996.1"/>
    </source>
</evidence>
<keyword evidence="4" id="KW-1185">Reference proteome</keyword>
<dbReference type="Pfam" id="PF01370">
    <property type="entry name" value="Epimerase"/>
    <property type="match status" value="1"/>
</dbReference>
<dbReference type="SUPFAM" id="SSF51735">
    <property type="entry name" value="NAD(P)-binding Rossmann-fold domains"/>
    <property type="match status" value="1"/>
</dbReference>
<reference evidence="3 4" key="1">
    <citation type="submission" date="2018-09" db="EMBL/GenBank/DDBJ databases">
        <title>YIM PH21274 draft genome.</title>
        <authorList>
            <person name="Miao C."/>
        </authorList>
    </citation>
    <scope>NUCLEOTIDE SEQUENCE [LARGE SCALE GENOMIC DNA]</scope>
    <source>
        <strain evidence="3 4">YIM PH 21724</strain>
    </source>
</reference>
<sequence>MTRILITGGAGFIGSHLLDHYLTTGHQVAVIDNLCSGDKTRVPTTVALHTIDIRDAVDVAEVVAAEKPELILHLAAQISVRHSVTNPRNDADTNILGTLHLAQAAHRVGARIVMASTGGAMYGDDVPMPTPETVLPRTQAPYGVSKYCAEQYLSLHNRLHGTRHIALRLGNVYGPRQDPHGEAGVVAIFCGLIARDETPTIYGDGHQTRDYVYISDIVNAFTAAAGYTGHHDTFNVGSGTGTSVRQLLDAVNTAAAKSITPRYAPPRDGEWRHGALDSTRARDELGWAPTVDIDAGIQRTYDNLPETR</sequence>
<evidence type="ECO:0000259" key="2">
    <source>
        <dbReference type="Pfam" id="PF01370"/>
    </source>
</evidence>
<dbReference type="Gene3D" id="3.90.25.10">
    <property type="entry name" value="UDP-galactose 4-epimerase, domain 1"/>
    <property type="match status" value="1"/>
</dbReference>
<dbReference type="EMBL" id="QZFU01000014">
    <property type="protein sequence ID" value="RJO77996.1"/>
    <property type="molecule type" value="Genomic_DNA"/>
</dbReference>
<accession>A0A3A4KQ08</accession>